<dbReference type="PANTHER" id="PTHR45947">
    <property type="entry name" value="SULFOQUINOVOSYL TRANSFERASE SQD2"/>
    <property type="match status" value="1"/>
</dbReference>
<evidence type="ECO:0000313" key="5">
    <source>
        <dbReference type="EMBL" id="KAA2257096.1"/>
    </source>
</evidence>
<feature type="domain" description="Glycosyl transferase family 1" evidence="3">
    <location>
        <begin position="207"/>
        <end position="374"/>
    </location>
</feature>
<dbReference type="PANTHER" id="PTHR45947:SF3">
    <property type="entry name" value="SULFOQUINOVOSYL TRANSFERASE SQD2"/>
    <property type="match status" value="1"/>
</dbReference>
<evidence type="ECO:0000259" key="4">
    <source>
        <dbReference type="Pfam" id="PF13439"/>
    </source>
</evidence>
<evidence type="ECO:0000256" key="2">
    <source>
        <dbReference type="ARBA" id="ARBA00022679"/>
    </source>
</evidence>
<keyword evidence="2 5" id="KW-0808">Transferase</keyword>
<dbReference type="OrthoDB" id="9802525at2"/>
<dbReference type="Pfam" id="PF13439">
    <property type="entry name" value="Glyco_transf_4"/>
    <property type="match status" value="1"/>
</dbReference>
<keyword evidence="1" id="KW-0328">Glycosyltransferase</keyword>
<dbReference type="Pfam" id="PF00534">
    <property type="entry name" value="Glycos_transf_1"/>
    <property type="match status" value="1"/>
</dbReference>
<dbReference type="EMBL" id="VUOB01000047">
    <property type="protein sequence ID" value="KAA2257096.1"/>
    <property type="molecule type" value="Genomic_DNA"/>
</dbReference>
<sequence length="401" mass="44843">MRIAVVNNFFPPRVGGSAYVSDTLARHYAKQGHEVLVITAAYKGALPVEERDGIKIVRMDSWTLPETRISFNFDITFALRWGNRKKVFRLLDDFRPDVIHQHGQFFDLTWQTGLWARSRKVPTLLTLHTRLQSPMKPVHAVFRVMDATIVRPILAFIKPTKVVAIDTVFNEYIKKRYKLRDDRIEKIAVGVELDRFHDLDHVAERAKLRERFEIGDGPLIASLGHVIPVRDRVNLVEALPGVLAKHPDTKVLIIGGMYYHRFLERAKELGVEHALICTGALPKADIPGILAGADMEVHDLQGFGIGIASLEAMAAGRPTVMAERPDYFQNAALRDGEDSLLVRPGDHAALAASINRLIEDPTLASKVGEAGRNWVFDNFEMPEICEANLQVLKGLAGKSGK</sequence>
<dbReference type="InterPro" id="IPR050194">
    <property type="entry name" value="Glycosyltransferase_grp1"/>
</dbReference>
<reference evidence="5 6" key="1">
    <citation type="submission" date="2019-09" db="EMBL/GenBank/DDBJ databases">
        <title>Goodfellowia gen. nov., a new genus of the Pseudonocardineae related to Actinoalloteichus, containing Goodfellowia coeruleoviolacea gen. nov., comb. nov. gen. nov., comb. nov.</title>
        <authorList>
            <person name="Labeda D."/>
        </authorList>
    </citation>
    <scope>NUCLEOTIDE SEQUENCE [LARGE SCALE GENOMIC DNA]</scope>
    <source>
        <strain evidence="5 6">AN110305</strain>
    </source>
</reference>
<evidence type="ECO:0000313" key="6">
    <source>
        <dbReference type="Proteomes" id="UP000323454"/>
    </source>
</evidence>
<keyword evidence="6" id="KW-1185">Reference proteome</keyword>
<evidence type="ECO:0000256" key="1">
    <source>
        <dbReference type="ARBA" id="ARBA00022676"/>
    </source>
</evidence>
<dbReference type="InterPro" id="IPR028098">
    <property type="entry name" value="Glyco_trans_4-like_N"/>
</dbReference>
<name>A0A5B2X1L3_9PSEU</name>
<proteinExistence type="predicted"/>
<dbReference type="GO" id="GO:1901137">
    <property type="term" value="P:carbohydrate derivative biosynthetic process"/>
    <property type="evidence" value="ECO:0007669"/>
    <property type="project" value="UniProtKB-ARBA"/>
</dbReference>
<feature type="domain" description="Glycosyltransferase subfamily 4-like N-terminal" evidence="4">
    <location>
        <begin position="14"/>
        <end position="195"/>
    </location>
</feature>
<evidence type="ECO:0000259" key="3">
    <source>
        <dbReference type="Pfam" id="PF00534"/>
    </source>
</evidence>
<accession>A0A5B2X1L3</accession>
<dbReference type="Proteomes" id="UP000323454">
    <property type="component" value="Unassembled WGS sequence"/>
</dbReference>
<dbReference type="InterPro" id="IPR001296">
    <property type="entry name" value="Glyco_trans_1"/>
</dbReference>
<comment type="caution">
    <text evidence="5">The sequence shown here is derived from an EMBL/GenBank/DDBJ whole genome shotgun (WGS) entry which is preliminary data.</text>
</comment>
<dbReference type="SUPFAM" id="SSF53756">
    <property type="entry name" value="UDP-Glycosyltransferase/glycogen phosphorylase"/>
    <property type="match status" value="1"/>
</dbReference>
<dbReference type="CDD" id="cd03801">
    <property type="entry name" value="GT4_PimA-like"/>
    <property type="match status" value="1"/>
</dbReference>
<dbReference type="AlphaFoldDB" id="A0A5B2X1L3"/>
<dbReference type="GO" id="GO:0016757">
    <property type="term" value="F:glycosyltransferase activity"/>
    <property type="evidence" value="ECO:0007669"/>
    <property type="project" value="UniProtKB-KW"/>
</dbReference>
<gene>
    <name evidence="5" type="ORF">F0L68_25465</name>
</gene>
<reference evidence="5 6" key="2">
    <citation type="submission" date="2019-09" db="EMBL/GenBank/DDBJ databases">
        <authorList>
            <person name="Jin C."/>
        </authorList>
    </citation>
    <scope>NUCLEOTIDE SEQUENCE [LARGE SCALE GENOMIC DNA]</scope>
    <source>
        <strain evidence="5 6">AN110305</strain>
    </source>
</reference>
<organism evidence="5 6">
    <name type="scientific">Solihabitans fulvus</name>
    <dbReference type="NCBI Taxonomy" id="1892852"/>
    <lineage>
        <taxon>Bacteria</taxon>
        <taxon>Bacillati</taxon>
        <taxon>Actinomycetota</taxon>
        <taxon>Actinomycetes</taxon>
        <taxon>Pseudonocardiales</taxon>
        <taxon>Pseudonocardiaceae</taxon>
        <taxon>Solihabitans</taxon>
    </lineage>
</organism>
<dbReference type="Gene3D" id="3.40.50.2000">
    <property type="entry name" value="Glycogen Phosphorylase B"/>
    <property type="match status" value="2"/>
</dbReference>
<protein>
    <submittedName>
        <fullName evidence="5">Glycosyltransferase family 4 protein</fullName>
    </submittedName>
</protein>
<dbReference type="RefSeq" id="WP_149852329.1">
    <property type="nucleotide sequence ID" value="NZ_VUOB01000047.1"/>
</dbReference>